<sequence length="260" mass="27819">MTIGKIMLHYQPRQDLLNGKTILITGATDGIGQEAALTYARFGASVILLGRNPQKLAAIKQEIQDVTGSTSESYLIDLLTATPDDCQAIADDIAKQHPYLDGVLHSAGLLGNIAPISEQPAQLWHDVMQVNVNAGFMLTQALLPLLEKAPHASLIFTSSSVGKQGRANWGVYAVSKFATEGLMQVLADEYQGTGLRVNCINPGRTRTAMRAGAAPGEDPMTLKTPADIMPTYLYLMGDDSVDQTGTSVDAQPNLKPIKAE</sequence>
<dbReference type="PRINTS" id="PR00081">
    <property type="entry name" value="GDHRDH"/>
</dbReference>
<dbReference type="GO" id="GO:0016491">
    <property type="term" value="F:oxidoreductase activity"/>
    <property type="evidence" value="ECO:0007669"/>
    <property type="project" value="UniProtKB-KW"/>
</dbReference>
<keyword evidence="2" id="KW-0560">Oxidoreductase</keyword>
<dbReference type="InterPro" id="IPR036291">
    <property type="entry name" value="NAD(P)-bd_dom_sf"/>
</dbReference>
<comment type="similarity">
    <text evidence="1">Belongs to the short-chain dehydrogenases/reductases (SDR) family.</text>
</comment>
<organism evidence="4 5">
    <name type="scientific">Providencia alcalifaciens DSM 30120</name>
    <dbReference type="NCBI Taxonomy" id="520999"/>
    <lineage>
        <taxon>Bacteria</taxon>
        <taxon>Pseudomonadati</taxon>
        <taxon>Pseudomonadota</taxon>
        <taxon>Gammaproteobacteria</taxon>
        <taxon>Enterobacterales</taxon>
        <taxon>Morganellaceae</taxon>
        <taxon>Providencia</taxon>
    </lineage>
</organism>
<feature type="domain" description="Ketoreductase" evidence="3">
    <location>
        <begin position="20"/>
        <end position="218"/>
    </location>
</feature>
<evidence type="ECO:0000256" key="1">
    <source>
        <dbReference type="ARBA" id="ARBA00006484"/>
    </source>
</evidence>
<dbReference type="InterPro" id="IPR020904">
    <property type="entry name" value="Sc_DH/Rdtase_CS"/>
</dbReference>
<dbReference type="AlphaFoldDB" id="B6XEI6"/>
<dbReference type="PANTHER" id="PTHR42901:SF1">
    <property type="entry name" value="ALCOHOL DEHYDROGENASE"/>
    <property type="match status" value="1"/>
</dbReference>
<dbReference type="InterPro" id="IPR057326">
    <property type="entry name" value="KR_dom"/>
</dbReference>
<reference evidence="4 5" key="1">
    <citation type="submission" date="2008-10" db="EMBL/GenBank/DDBJ databases">
        <title>Draft genome sequence of Providencia alcalifaciens (DSM 30120).</title>
        <authorList>
            <person name="Sudarsanam P."/>
            <person name="Ley R."/>
            <person name="Guruge J."/>
            <person name="Turnbaugh P.J."/>
            <person name="Mahowald M."/>
            <person name="Liep D."/>
            <person name="Gordon J."/>
        </authorList>
    </citation>
    <scope>NUCLEOTIDE SEQUENCE [LARGE SCALE GENOMIC DNA]</scope>
    <source>
        <strain evidence="4 5">DSM 30120</strain>
    </source>
</reference>
<gene>
    <name evidence="4" type="ORF">PROVALCAL_01766</name>
</gene>
<evidence type="ECO:0000256" key="2">
    <source>
        <dbReference type="ARBA" id="ARBA00023002"/>
    </source>
</evidence>
<evidence type="ECO:0000313" key="5">
    <source>
        <dbReference type="Proteomes" id="UP000003729"/>
    </source>
</evidence>
<dbReference type="NCBIfam" id="NF006509">
    <property type="entry name" value="PRK08945.1"/>
    <property type="match status" value="1"/>
</dbReference>
<reference evidence="4 5" key="2">
    <citation type="submission" date="2008-10" db="EMBL/GenBank/DDBJ databases">
        <authorList>
            <person name="Fulton L."/>
            <person name="Clifton S."/>
            <person name="Fulton B."/>
            <person name="Xu J."/>
            <person name="Minx P."/>
            <person name="Pepin K.H."/>
            <person name="Johnson M."/>
            <person name="Bhonagiri V."/>
            <person name="Nash W.E."/>
            <person name="Mardis E.R."/>
            <person name="Wilson R.K."/>
        </authorList>
    </citation>
    <scope>NUCLEOTIDE SEQUENCE [LARGE SCALE GENOMIC DNA]</scope>
    <source>
        <strain evidence="4 5">DSM 30120</strain>
    </source>
</reference>
<proteinExistence type="inferred from homology"/>
<dbReference type="PANTHER" id="PTHR42901">
    <property type="entry name" value="ALCOHOL DEHYDROGENASE"/>
    <property type="match status" value="1"/>
</dbReference>
<dbReference type="eggNOG" id="COG1028">
    <property type="taxonomic scope" value="Bacteria"/>
</dbReference>
<protein>
    <submittedName>
        <fullName evidence="4">Oxidoreductase, short chain dehydrogenase/reductase family protein</fullName>
    </submittedName>
</protein>
<dbReference type="Pfam" id="PF00106">
    <property type="entry name" value="adh_short"/>
    <property type="match status" value="1"/>
</dbReference>
<dbReference type="SMART" id="SM00822">
    <property type="entry name" value="PKS_KR"/>
    <property type="match status" value="1"/>
</dbReference>
<dbReference type="InterPro" id="IPR002347">
    <property type="entry name" value="SDR_fam"/>
</dbReference>
<evidence type="ECO:0000313" key="4">
    <source>
        <dbReference type="EMBL" id="EEB45924.1"/>
    </source>
</evidence>
<dbReference type="Proteomes" id="UP000003729">
    <property type="component" value="Unassembled WGS sequence"/>
</dbReference>
<evidence type="ECO:0000259" key="3">
    <source>
        <dbReference type="SMART" id="SM00822"/>
    </source>
</evidence>
<name>B6XEI6_9GAMM</name>
<accession>B6XEI6</accession>
<comment type="caution">
    <text evidence="4">The sequence shown here is derived from an EMBL/GenBank/DDBJ whole genome shotgun (WGS) entry which is preliminary data.</text>
</comment>
<dbReference type="EMBL" id="ABXW01000046">
    <property type="protein sequence ID" value="EEB45924.1"/>
    <property type="molecule type" value="Genomic_DNA"/>
</dbReference>
<dbReference type="PROSITE" id="PS00061">
    <property type="entry name" value="ADH_SHORT"/>
    <property type="match status" value="1"/>
</dbReference>
<dbReference type="Gene3D" id="3.40.50.720">
    <property type="entry name" value="NAD(P)-binding Rossmann-like Domain"/>
    <property type="match status" value="1"/>
</dbReference>
<dbReference type="SUPFAM" id="SSF51735">
    <property type="entry name" value="NAD(P)-binding Rossmann-fold domains"/>
    <property type="match status" value="1"/>
</dbReference>